<accession>A0A1Y2G127</accession>
<dbReference type="STRING" id="106004.A0A1Y2G127"/>
<keyword evidence="3" id="KW-1185">Reference proteome</keyword>
<dbReference type="PANTHER" id="PTHR45648">
    <property type="entry name" value="GDSL LIPASE/ACYLHYDROLASE FAMILY PROTEIN (AFU_ORTHOLOGUE AFUA_4G14700)"/>
    <property type="match status" value="1"/>
</dbReference>
<dbReference type="AlphaFoldDB" id="A0A1Y2G127"/>
<comment type="caution">
    <text evidence="2">The sequence shown here is derived from an EMBL/GenBank/DDBJ whole genome shotgun (WGS) entry which is preliminary data.</text>
</comment>
<name>A0A1Y2G127_9BASI</name>
<sequence length="194" mass="22254">MVFFGINDIGYSYLHGQWFPHLIDKILLTYEKQILRLYANGARHFLILNVPPTHKTPLVTSYGEQSIRFFESNVADWNQRLAHYVQHFHKRYPGAKATLFDTHSLYNTILASPAQHGISDSTNICPSYATINFDPLLHHPACKYPLGQHFWLSSYHSSWKVHQAMADAIVSTLADSSQGDRELHIRGGRRLDVH</sequence>
<protein>
    <recommendedName>
        <fullName evidence="4">GDSL lipase/esterase</fullName>
    </recommendedName>
</protein>
<dbReference type="SUPFAM" id="SSF52266">
    <property type="entry name" value="SGNH hydrolase"/>
    <property type="match status" value="1"/>
</dbReference>
<dbReference type="Gene3D" id="3.40.50.1110">
    <property type="entry name" value="SGNH hydrolase"/>
    <property type="match status" value="1"/>
</dbReference>
<evidence type="ECO:0000313" key="3">
    <source>
        <dbReference type="Proteomes" id="UP000193467"/>
    </source>
</evidence>
<evidence type="ECO:0008006" key="4">
    <source>
        <dbReference type="Google" id="ProtNLM"/>
    </source>
</evidence>
<dbReference type="GO" id="GO:0016788">
    <property type="term" value="F:hydrolase activity, acting on ester bonds"/>
    <property type="evidence" value="ECO:0007669"/>
    <property type="project" value="InterPro"/>
</dbReference>
<dbReference type="OrthoDB" id="1600564at2759"/>
<gene>
    <name evidence="2" type="ORF">BCR35DRAFT_300612</name>
</gene>
<dbReference type="Proteomes" id="UP000193467">
    <property type="component" value="Unassembled WGS sequence"/>
</dbReference>
<dbReference type="InParanoid" id="A0A1Y2G127"/>
<keyword evidence="1" id="KW-0378">Hydrolase</keyword>
<dbReference type="InterPro" id="IPR001087">
    <property type="entry name" value="GDSL"/>
</dbReference>
<evidence type="ECO:0000256" key="1">
    <source>
        <dbReference type="ARBA" id="ARBA00022801"/>
    </source>
</evidence>
<dbReference type="InterPro" id="IPR051058">
    <property type="entry name" value="GDSL_Est/Lipase"/>
</dbReference>
<dbReference type="EMBL" id="MCGR01000006">
    <property type="protein sequence ID" value="ORY89429.1"/>
    <property type="molecule type" value="Genomic_DNA"/>
</dbReference>
<evidence type="ECO:0000313" key="2">
    <source>
        <dbReference type="EMBL" id="ORY89429.1"/>
    </source>
</evidence>
<dbReference type="PANTHER" id="PTHR45648:SF22">
    <property type="entry name" value="GDSL LIPASE_ACYLHYDROLASE FAMILY PROTEIN (AFU_ORTHOLOGUE AFUA_4G14700)"/>
    <property type="match status" value="1"/>
</dbReference>
<organism evidence="2 3">
    <name type="scientific">Leucosporidium creatinivorum</name>
    <dbReference type="NCBI Taxonomy" id="106004"/>
    <lineage>
        <taxon>Eukaryota</taxon>
        <taxon>Fungi</taxon>
        <taxon>Dikarya</taxon>
        <taxon>Basidiomycota</taxon>
        <taxon>Pucciniomycotina</taxon>
        <taxon>Microbotryomycetes</taxon>
        <taxon>Leucosporidiales</taxon>
        <taxon>Leucosporidium</taxon>
    </lineage>
</organism>
<dbReference type="Pfam" id="PF00657">
    <property type="entry name" value="Lipase_GDSL"/>
    <property type="match status" value="1"/>
</dbReference>
<reference evidence="2 3" key="1">
    <citation type="submission" date="2016-07" db="EMBL/GenBank/DDBJ databases">
        <title>Pervasive Adenine N6-methylation of Active Genes in Fungi.</title>
        <authorList>
            <consortium name="DOE Joint Genome Institute"/>
            <person name="Mondo S.J."/>
            <person name="Dannebaum R.O."/>
            <person name="Kuo R.C."/>
            <person name="Labutti K."/>
            <person name="Haridas S."/>
            <person name="Kuo A."/>
            <person name="Salamov A."/>
            <person name="Ahrendt S.R."/>
            <person name="Lipzen A."/>
            <person name="Sullivan W."/>
            <person name="Andreopoulos W.B."/>
            <person name="Clum A."/>
            <person name="Lindquist E."/>
            <person name="Daum C."/>
            <person name="Ramamoorthy G.K."/>
            <person name="Gryganskyi A."/>
            <person name="Culley D."/>
            <person name="Magnuson J.K."/>
            <person name="James T.Y."/>
            <person name="O'Malley M.A."/>
            <person name="Stajich J.E."/>
            <person name="Spatafora J.W."/>
            <person name="Visel A."/>
            <person name="Grigoriev I.V."/>
        </authorList>
    </citation>
    <scope>NUCLEOTIDE SEQUENCE [LARGE SCALE GENOMIC DNA]</scope>
    <source>
        <strain evidence="2 3">62-1032</strain>
    </source>
</reference>
<dbReference type="InterPro" id="IPR036514">
    <property type="entry name" value="SGNH_hydro_sf"/>
</dbReference>
<proteinExistence type="predicted"/>